<feature type="region of interest" description="Disordered" evidence="1">
    <location>
        <begin position="278"/>
        <end position="329"/>
    </location>
</feature>
<dbReference type="STRING" id="1451189.CFAL_10225"/>
<feature type="region of interest" description="Disordered" evidence="1">
    <location>
        <begin position="411"/>
        <end position="438"/>
    </location>
</feature>
<evidence type="ECO:0000256" key="1">
    <source>
        <dbReference type="SAM" id="MobiDB-lite"/>
    </source>
</evidence>
<gene>
    <name evidence="2" type="ORF">D3M95_01550</name>
</gene>
<comment type="caution">
    <text evidence="2">The sequence shown here is derived from an EMBL/GenBank/DDBJ whole genome shotgun (WGS) entry which is preliminary data.</text>
</comment>
<feature type="region of interest" description="Disordered" evidence="1">
    <location>
        <begin position="189"/>
        <end position="216"/>
    </location>
</feature>
<evidence type="ECO:0000313" key="2">
    <source>
        <dbReference type="EMBL" id="RIX36915.1"/>
    </source>
</evidence>
<dbReference type="Proteomes" id="UP000285278">
    <property type="component" value="Unassembled WGS sequence"/>
</dbReference>
<keyword evidence="3" id="KW-1185">Reference proteome</keyword>
<evidence type="ECO:0000313" key="3">
    <source>
        <dbReference type="Proteomes" id="UP000285278"/>
    </source>
</evidence>
<dbReference type="AlphaFoldDB" id="A0A418QAQ5"/>
<reference evidence="2 3" key="1">
    <citation type="submission" date="2018-09" db="EMBL/GenBank/DDBJ databases">
        <title>Optimization and identification of Corynebacterium falsenii FN1-14 from fish paste.</title>
        <authorList>
            <person name="Daroonpunt R."/>
            <person name="Tanasupawat S."/>
        </authorList>
    </citation>
    <scope>NUCLEOTIDE SEQUENCE [LARGE SCALE GENOMIC DNA]</scope>
    <source>
        <strain evidence="2 3">FN1-14</strain>
    </source>
</reference>
<proteinExistence type="predicted"/>
<dbReference type="EMBL" id="QXJK01000001">
    <property type="protein sequence ID" value="RIX36915.1"/>
    <property type="molecule type" value="Genomic_DNA"/>
</dbReference>
<protein>
    <submittedName>
        <fullName evidence="2">Asp23/Gls24 family envelope stress response protein</fullName>
    </submittedName>
</protein>
<name>A0A418QAQ5_9CORY</name>
<sequence>MTPGRSTELEQAVTIMSTQTYQLNAKSLEPIVRRAALSVPGVIRHTSGINRLTGREFPLCDIQEDHHGPGAEAAEDTQAEPDAVRGYTIDMQIAVRWPSPVNAVAQMVRYTVAQWIIDYTGRGVNAINVEVAAVVPAEVDPSIPQERVTLDDLKAADPHPDLAKIIANPVLPKAEPKIKDHPIRRELRNLPEPTGLPLKQSVEQPEPLTPSEAPMVRPLPIKADPQVDPLPVTIFPEVTPLPARPVEITNVVDVQPVPEPHGLELTIPVARPHGLPYRPTPRAQGLPLTIPVQRPTGLPKQKLRSPKGLPLTIPVYRPTGLPTRPMREPEGLPLTIAVQRPGGLPQRKVSKPKGLPLTIPVYRPTGLPQRPAPMANGLPITIPVFPPSGPVYRPIPKATGLKLREDIPTPEGLPTHTISTPEGLATTVTPSVREDRKPIIVEATPVTWEELEEFEGPEENNHDHR</sequence>
<feature type="compositionally biased region" description="Polar residues" evidence="1">
    <location>
        <begin position="416"/>
        <end position="430"/>
    </location>
</feature>
<accession>A0A418QAQ5</accession>
<organism evidence="2 3">
    <name type="scientific">Corynebacterium falsenii</name>
    <dbReference type="NCBI Taxonomy" id="108486"/>
    <lineage>
        <taxon>Bacteria</taxon>
        <taxon>Bacillati</taxon>
        <taxon>Actinomycetota</taxon>
        <taxon>Actinomycetes</taxon>
        <taxon>Mycobacteriales</taxon>
        <taxon>Corynebacteriaceae</taxon>
        <taxon>Corynebacterium</taxon>
    </lineage>
</organism>